<dbReference type="Proteomes" id="UP000586042">
    <property type="component" value="Unassembled WGS sequence"/>
</dbReference>
<sequence length="362" mass="38797">MTGPEESGRGWVLHVDLDQFIAAVELLRRPELRGRPVVVGGTGDPTRPRTVAATATYEARAYGVHSGMPLRTALRLCPEAVFLPSDRPAYEAASEQVMATLRRFPVRVEVWGWDEAFVGARTDDPEALAADLRRAVLAATGLSCSVGIGDNKHQAKLASAFAKPAGVHRLTTGTWAQQMYERPTDALWGIGAKTARKLAGLGLHTVADLAAADPAELARHFGPVNGPWLHHLAHGRGESEVVTTPWVPRGHSRETTFPQDLTDASDIAGQVSALARQVASDAAEAGRAVVRVSVKVRFAPFLTRTRQSRLAAPTTDPAELTRVALAVLGRFDLTRPVRLLGVAVEYAPPGDEAPAYTLTALE</sequence>
<dbReference type="InterPro" id="IPR043502">
    <property type="entry name" value="DNA/RNA_pol_sf"/>
</dbReference>
<proteinExistence type="inferred from homology"/>
<evidence type="ECO:0000256" key="3">
    <source>
        <dbReference type="ARBA" id="ARBA00049244"/>
    </source>
</evidence>
<feature type="domain" description="UmuC" evidence="5">
    <location>
        <begin position="12"/>
        <end position="191"/>
    </location>
</feature>
<dbReference type="Pfam" id="PF14520">
    <property type="entry name" value="HHH_5"/>
    <property type="match status" value="1"/>
</dbReference>
<comment type="catalytic activity">
    <reaction evidence="3 4">
        <text>DNA(n) + a 2'-deoxyribonucleoside 5'-triphosphate = DNA(n+1) + diphosphate</text>
        <dbReference type="Rhea" id="RHEA:22508"/>
        <dbReference type="Rhea" id="RHEA-COMP:17339"/>
        <dbReference type="Rhea" id="RHEA-COMP:17340"/>
        <dbReference type="ChEBI" id="CHEBI:33019"/>
        <dbReference type="ChEBI" id="CHEBI:61560"/>
        <dbReference type="ChEBI" id="CHEBI:173112"/>
        <dbReference type="EC" id="2.7.7.7"/>
    </reaction>
</comment>
<dbReference type="CDD" id="cd03586">
    <property type="entry name" value="PolY_Pol_IV_kappa"/>
    <property type="match status" value="1"/>
</dbReference>
<dbReference type="InterPro" id="IPR001126">
    <property type="entry name" value="UmuC"/>
</dbReference>
<keyword evidence="4" id="KW-0460">Magnesium</keyword>
<keyword evidence="4" id="KW-0963">Cytoplasm</keyword>
<keyword evidence="4" id="KW-0239">DNA-directed DNA polymerase</keyword>
<comment type="caution">
    <text evidence="6">The sequence shown here is derived from an EMBL/GenBank/DDBJ whole genome shotgun (WGS) entry which is preliminary data.</text>
</comment>
<dbReference type="GO" id="GO:0003887">
    <property type="term" value="F:DNA-directed DNA polymerase activity"/>
    <property type="evidence" value="ECO:0007669"/>
    <property type="project" value="UniProtKB-UniRule"/>
</dbReference>
<keyword evidence="4" id="KW-0238">DNA-binding</keyword>
<name>A0A7Y6I6I7_9ACTN</name>
<dbReference type="PANTHER" id="PTHR11076">
    <property type="entry name" value="DNA REPAIR POLYMERASE UMUC / TRANSFERASE FAMILY MEMBER"/>
    <property type="match status" value="1"/>
</dbReference>
<dbReference type="Pfam" id="PF00817">
    <property type="entry name" value="IMS"/>
    <property type="match status" value="1"/>
</dbReference>
<keyword evidence="4" id="KW-0479">Metal-binding</keyword>
<dbReference type="InterPro" id="IPR036775">
    <property type="entry name" value="DNA_pol_Y-fam_lit_finger_sf"/>
</dbReference>
<organism evidence="6 7">
    <name type="scientific">Nonomuraea montanisoli</name>
    <dbReference type="NCBI Taxonomy" id="2741721"/>
    <lineage>
        <taxon>Bacteria</taxon>
        <taxon>Bacillati</taxon>
        <taxon>Actinomycetota</taxon>
        <taxon>Actinomycetes</taxon>
        <taxon>Streptosporangiales</taxon>
        <taxon>Streptosporangiaceae</taxon>
        <taxon>Nonomuraea</taxon>
    </lineage>
</organism>
<feature type="active site" evidence="4">
    <location>
        <position position="115"/>
    </location>
</feature>
<evidence type="ECO:0000313" key="6">
    <source>
        <dbReference type="EMBL" id="NUW32093.1"/>
    </source>
</evidence>
<dbReference type="InterPro" id="IPR050116">
    <property type="entry name" value="DNA_polymerase-Y"/>
</dbReference>
<comment type="cofactor">
    <cofactor evidence="4">
        <name>Mg(2+)</name>
        <dbReference type="ChEBI" id="CHEBI:18420"/>
    </cofactor>
    <text evidence="4">Binds 2 magnesium ions per subunit.</text>
</comment>
<feature type="binding site" evidence="4">
    <location>
        <position position="16"/>
    </location>
    <ligand>
        <name>Mg(2+)</name>
        <dbReference type="ChEBI" id="CHEBI:18420"/>
    </ligand>
</feature>
<dbReference type="Pfam" id="PF11799">
    <property type="entry name" value="IMS_C"/>
    <property type="match status" value="1"/>
</dbReference>
<accession>A0A7Y6I6I7</accession>
<dbReference type="SUPFAM" id="SSF56672">
    <property type="entry name" value="DNA/RNA polymerases"/>
    <property type="match status" value="1"/>
</dbReference>
<dbReference type="GO" id="GO:0005829">
    <property type="term" value="C:cytosol"/>
    <property type="evidence" value="ECO:0007669"/>
    <property type="project" value="TreeGrafter"/>
</dbReference>
<comment type="subunit">
    <text evidence="4">Monomer.</text>
</comment>
<evidence type="ECO:0000313" key="7">
    <source>
        <dbReference type="Proteomes" id="UP000586042"/>
    </source>
</evidence>
<evidence type="ECO:0000256" key="4">
    <source>
        <dbReference type="HAMAP-Rule" id="MF_01113"/>
    </source>
</evidence>
<dbReference type="GO" id="GO:0006281">
    <property type="term" value="P:DNA repair"/>
    <property type="evidence" value="ECO:0007669"/>
    <property type="project" value="UniProtKB-UniRule"/>
</dbReference>
<keyword evidence="7" id="KW-1185">Reference proteome</keyword>
<dbReference type="HAMAP" id="MF_01113">
    <property type="entry name" value="DNApol_IV"/>
    <property type="match status" value="1"/>
</dbReference>
<keyword evidence="4" id="KW-0235">DNA replication</keyword>
<dbReference type="SUPFAM" id="SSF100879">
    <property type="entry name" value="Lesion bypass DNA polymerase (Y-family), little finger domain"/>
    <property type="match status" value="1"/>
</dbReference>
<dbReference type="Gene3D" id="3.40.1170.60">
    <property type="match status" value="1"/>
</dbReference>
<dbReference type="GO" id="GO:0000287">
    <property type="term" value="F:magnesium ion binding"/>
    <property type="evidence" value="ECO:0007669"/>
    <property type="project" value="UniProtKB-UniRule"/>
</dbReference>
<gene>
    <name evidence="4" type="primary">dinB</name>
    <name evidence="6" type="ORF">HTZ77_11710</name>
</gene>
<dbReference type="GO" id="GO:0006261">
    <property type="term" value="P:DNA-templated DNA replication"/>
    <property type="evidence" value="ECO:0007669"/>
    <property type="project" value="UniProtKB-UniRule"/>
</dbReference>
<dbReference type="EC" id="2.7.7.7" evidence="4"/>
<dbReference type="RefSeq" id="WP_175589528.1">
    <property type="nucleotide sequence ID" value="NZ_JABWGN010000004.1"/>
</dbReference>
<dbReference type="Gene3D" id="1.10.150.20">
    <property type="entry name" value="5' to 3' exonuclease, C-terminal subdomain"/>
    <property type="match status" value="1"/>
</dbReference>
<dbReference type="InterPro" id="IPR017961">
    <property type="entry name" value="DNA_pol_Y-fam_little_finger"/>
</dbReference>
<reference evidence="6 7" key="1">
    <citation type="submission" date="2020-06" db="EMBL/GenBank/DDBJ databases">
        <title>Nonomuraea sp. SMC257, a novel actinomycete isolated from soil.</title>
        <authorList>
            <person name="Chanama M."/>
        </authorList>
    </citation>
    <scope>NUCLEOTIDE SEQUENCE [LARGE SCALE GENOMIC DNA]</scope>
    <source>
        <strain evidence="6 7">SMC257</strain>
    </source>
</reference>
<feature type="binding site" evidence="4">
    <location>
        <position position="114"/>
    </location>
    <ligand>
        <name>Mg(2+)</name>
        <dbReference type="ChEBI" id="CHEBI:18420"/>
    </ligand>
</feature>
<dbReference type="InterPro" id="IPR022880">
    <property type="entry name" value="DNApol_IV"/>
</dbReference>
<keyword evidence="4 6" id="KW-0808">Transferase</keyword>
<keyword evidence="4" id="KW-0515">Mutator protein</keyword>
<evidence type="ECO:0000256" key="1">
    <source>
        <dbReference type="ARBA" id="ARBA00010945"/>
    </source>
</evidence>
<keyword evidence="4" id="KW-0227">DNA damage</keyword>
<dbReference type="Gene3D" id="3.30.1490.100">
    <property type="entry name" value="DNA polymerase, Y-family, little finger domain"/>
    <property type="match status" value="1"/>
</dbReference>
<dbReference type="PROSITE" id="PS50173">
    <property type="entry name" value="UMUC"/>
    <property type="match status" value="1"/>
</dbReference>
<keyword evidence="4 6" id="KW-0548">Nucleotidyltransferase</keyword>
<dbReference type="AlphaFoldDB" id="A0A7Y6I6I7"/>
<dbReference type="EMBL" id="JABWGN010000004">
    <property type="protein sequence ID" value="NUW32093.1"/>
    <property type="molecule type" value="Genomic_DNA"/>
</dbReference>
<dbReference type="Gene3D" id="3.30.70.270">
    <property type="match status" value="1"/>
</dbReference>
<keyword evidence="4" id="KW-0234">DNA repair</keyword>
<comment type="similarity">
    <text evidence="1 4">Belongs to the DNA polymerase type-Y family.</text>
</comment>
<comment type="subcellular location">
    <subcellularLocation>
        <location evidence="4">Cytoplasm</location>
    </subcellularLocation>
</comment>
<dbReference type="GO" id="GO:0042276">
    <property type="term" value="P:error-prone translesion synthesis"/>
    <property type="evidence" value="ECO:0007669"/>
    <property type="project" value="TreeGrafter"/>
</dbReference>
<evidence type="ECO:0000259" key="5">
    <source>
        <dbReference type="PROSITE" id="PS50173"/>
    </source>
</evidence>
<dbReference type="PANTHER" id="PTHR11076:SF33">
    <property type="entry name" value="DNA POLYMERASE KAPPA"/>
    <property type="match status" value="1"/>
</dbReference>
<comment type="function">
    <text evidence="2 4">Poorly processive, error-prone DNA polymerase involved in untargeted mutagenesis. Copies undamaged DNA at stalled replication forks, which arise in vivo from mismatched or misaligned primer ends. These misaligned primers can be extended by PolIV. Exhibits no 3'-5' exonuclease (proofreading) activity. May be involved in translesional synthesis, in conjunction with the beta clamp from PolIII.</text>
</comment>
<dbReference type="InterPro" id="IPR043128">
    <property type="entry name" value="Rev_trsase/Diguanyl_cyclase"/>
</dbReference>
<feature type="site" description="Substrate discrimination" evidence="4">
    <location>
        <position position="21"/>
    </location>
</feature>
<dbReference type="GO" id="GO:0003684">
    <property type="term" value="F:damaged DNA binding"/>
    <property type="evidence" value="ECO:0007669"/>
    <property type="project" value="InterPro"/>
</dbReference>
<dbReference type="GO" id="GO:0009432">
    <property type="term" value="P:SOS response"/>
    <property type="evidence" value="ECO:0007669"/>
    <property type="project" value="TreeGrafter"/>
</dbReference>
<protein>
    <recommendedName>
        <fullName evidence="4">DNA polymerase IV</fullName>
        <shortName evidence="4">Pol IV</shortName>
        <ecNumber evidence="4">2.7.7.7</ecNumber>
    </recommendedName>
</protein>
<dbReference type="NCBIfam" id="NF002883">
    <property type="entry name" value="PRK03352.1"/>
    <property type="match status" value="1"/>
</dbReference>
<evidence type="ECO:0000256" key="2">
    <source>
        <dbReference type="ARBA" id="ARBA00025589"/>
    </source>
</evidence>